<dbReference type="PROSITE" id="PS50048">
    <property type="entry name" value="ZN2_CY6_FUNGAL_2"/>
    <property type="match status" value="1"/>
</dbReference>
<dbReference type="AlphaFoldDB" id="A0A0U5H846"/>
<dbReference type="PANTHER" id="PTHR47338:SF20">
    <property type="entry name" value="ZN(II)2CYS6 TRANSCRIPTION FACTOR (EUROFUNG)"/>
    <property type="match status" value="1"/>
</dbReference>
<keyword evidence="5" id="KW-0804">Transcription</keyword>
<protein>
    <recommendedName>
        <fullName evidence="7">Zn(2)-C6 fungal-type domain-containing protein</fullName>
    </recommendedName>
</protein>
<evidence type="ECO:0000256" key="4">
    <source>
        <dbReference type="ARBA" id="ARBA00023125"/>
    </source>
</evidence>
<dbReference type="GO" id="GO:0000981">
    <property type="term" value="F:DNA-binding transcription factor activity, RNA polymerase II-specific"/>
    <property type="evidence" value="ECO:0007669"/>
    <property type="project" value="InterPro"/>
</dbReference>
<proteinExistence type="predicted"/>
<accession>A0A0U5H846</accession>
<evidence type="ECO:0000256" key="6">
    <source>
        <dbReference type="ARBA" id="ARBA00023242"/>
    </source>
</evidence>
<dbReference type="OrthoDB" id="3862662at2759"/>
<dbReference type="EMBL" id="CDMC01000017">
    <property type="protein sequence ID" value="CEL10276.1"/>
    <property type="molecule type" value="Genomic_DNA"/>
</dbReference>
<dbReference type="PANTHER" id="PTHR47338">
    <property type="entry name" value="ZN(II)2CYS6 TRANSCRIPTION FACTOR (EUROFUNG)-RELATED"/>
    <property type="match status" value="1"/>
</dbReference>
<dbReference type="Gene3D" id="4.10.240.10">
    <property type="entry name" value="Zn(2)-C6 fungal-type DNA-binding domain"/>
    <property type="match status" value="1"/>
</dbReference>
<dbReference type="InterPro" id="IPR001138">
    <property type="entry name" value="Zn2Cys6_DnaBD"/>
</dbReference>
<gene>
    <name evidence="8" type="ORF">ASPCAL13397</name>
</gene>
<evidence type="ECO:0000259" key="7">
    <source>
        <dbReference type="PROSITE" id="PS50048"/>
    </source>
</evidence>
<comment type="subcellular location">
    <subcellularLocation>
        <location evidence="1">Nucleus</location>
    </subcellularLocation>
</comment>
<dbReference type="GO" id="GO:0008270">
    <property type="term" value="F:zinc ion binding"/>
    <property type="evidence" value="ECO:0007669"/>
    <property type="project" value="InterPro"/>
</dbReference>
<organism evidence="8 9">
    <name type="scientific">Aspergillus calidoustus</name>
    <dbReference type="NCBI Taxonomy" id="454130"/>
    <lineage>
        <taxon>Eukaryota</taxon>
        <taxon>Fungi</taxon>
        <taxon>Dikarya</taxon>
        <taxon>Ascomycota</taxon>
        <taxon>Pezizomycotina</taxon>
        <taxon>Eurotiomycetes</taxon>
        <taxon>Eurotiomycetidae</taxon>
        <taxon>Eurotiales</taxon>
        <taxon>Aspergillaceae</taxon>
        <taxon>Aspergillus</taxon>
        <taxon>Aspergillus subgen. Nidulantes</taxon>
    </lineage>
</organism>
<dbReference type="OMA" id="CREVQRI"/>
<keyword evidence="2" id="KW-0479">Metal-binding</keyword>
<keyword evidence="4" id="KW-0238">DNA-binding</keyword>
<evidence type="ECO:0000256" key="5">
    <source>
        <dbReference type="ARBA" id="ARBA00023163"/>
    </source>
</evidence>
<feature type="domain" description="Zn(2)-C6 fungal-type" evidence="7">
    <location>
        <begin position="12"/>
        <end position="42"/>
    </location>
</feature>
<keyword evidence="9" id="KW-1185">Reference proteome</keyword>
<dbReference type="InterPro" id="IPR007219">
    <property type="entry name" value="XnlR_reg_dom"/>
</dbReference>
<dbReference type="PROSITE" id="PS00463">
    <property type="entry name" value="ZN2_CY6_FUNGAL_1"/>
    <property type="match status" value="1"/>
</dbReference>
<dbReference type="GO" id="GO:0006351">
    <property type="term" value="P:DNA-templated transcription"/>
    <property type="evidence" value="ECO:0007669"/>
    <property type="project" value="InterPro"/>
</dbReference>
<dbReference type="InterPro" id="IPR036864">
    <property type="entry name" value="Zn2-C6_fun-type_DNA-bd_sf"/>
</dbReference>
<dbReference type="GO" id="GO:0003677">
    <property type="term" value="F:DNA binding"/>
    <property type="evidence" value="ECO:0007669"/>
    <property type="project" value="UniProtKB-KW"/>
</dbReference>
<name>A0A0U5H846_ASPCI</name>
<reference evidence="9" key="1">
    <citation type="journal article" date="2016" name="Genome Announc.">
        <title>Draft genome sequences of fungus Aspergillus calidoustus.</title>
        <authorList>
            <person name="Horn F."/>
            <person name="Linde J."/>
            <person name="Mattern D.J."/>
            <person name="Walther G."/>
            <person name="Guthke R."/>
            <person name="Scherlach K."/>
            <person name="Martin K."/>
            <person name="Brakhage A.A."/>
            <person name="Petzke L."/>
            <person name="Valiante V."/>
        </authorList>
    </citation>
    <scope>NUCLEOTIDE SEQUENCE [LARGE SCALE GENOMIC DNA]</scope>
    <source>
        <strain evidence="9">SF006504</strain>
    </source>
</reference>
<evidence type="ECO:0000256" key="1">
    <source>
        <dbReference type="ARBA" id="ARBA00004123"/>
    </source>
</evidence>
<evidence type="ECO:0000256" key="3">
    <source>
        <dbReference type="ARBA" id="ARBA00023015"/>
    </source>
</evidence>
<dbReference type="SMART" id="SM00066">
    <property type="entry name" value="GAL4"/>
    <property type="match status" value="1"/>
</dbReference>
<sequence>MASNQRPRAANVCVHCKARKKKCDKALPSCGYCARKGLKCQYRRPRFALQHARPVEGISGIYQSLASESEFNPTLTPAPNRSERTLSLEAQRIISTTGRYLDEISVRYFQTVHSYIPIISRNRFHTRLLSFGSTQEPDFAILLLAMCLVTYRSGPGKDDTELYLSARSLFLQAQALCRPSLRLIHAGILLAVHEYSRRSPEQALITIGGCVRMAHTAGLQRPTCPPVPKCSSMIEQDDESVDEHANTWWGLLIYERMFLCEQTVVDQPLLSKIPDITLTSSAQDGFHQAAQAAWLLDRVLDTLSTQDSEDRHMRLQGLDFKLQRVLTIMTEPSSGASTVFCWAISIAIRALYHVHCRLLDRPQDSREPAVNGSSVALDTLTRMVVDIADLHERLLPDQLATLPPSCGYIIRAALEYIQSKSSDVDTERKLLKVVNNRLGMAR</sequence>
<evidence type="ECO:0000256" key="2">
    <source>
        <dbReference type="ARBA" id="ARBA00022723"/>
    </source>
</evidence>
<dbReference type="GO" id="GO:0005634">
    <property type="term" value="C:nucleus"/>
    <property type="evidence" value="ECO:0007669"/>
    <property type="project" value="UniProtKB-SubCell"/>
</dbReference>
<dbReference type="Pfam" id="PF00172">
    <property type="entry name" value="Zn_clus"/>
    <property type="match status" value="1"/>
</dbReference>
<evidence type="ECO:0000313" key="8">
    <source>
        <dbReference type="EMBL" id="CEL10276.1"/>
    </source>
</evidence>
<keyword evidence="3" id="KW-0805">Transcription regulation</keyword>
<dbReference type="Proteomes" id="UP000054771">
    <property type="component" value="Unassembled WGS sequence"/>
</dbReference>
<dbReference type="CDD" id="cd00067">
    <property type="entry name" value="GAL4"/>
    <property type="match status" value="1"/>
</dbReference>
<evidence type="ECO:0000313" key="9">
    <source>
        <dbReference type="Proteomes" id="UP000054771"/>
    </source>
</evidence>
<dbReference type="InterPro" id="IPR050815">
    <property type="entry name" value="TF_fung"/>
</dbReference>
<dbReference type="SUPFAM" id="SSF57701">
    <property type="entry name" value="Zn2/Cys6 DNA-binding domain"/>
    <property type="match status" value="1"/>
</dbReference>
<keyword evidence="6" id="KW-0539">Nucleus</keyword>
<dbReference type="CDD" id="cd12148">
    <property type="entry name" value="fungal_TF_MHR"/>
    <property type="match status" value="1"/>
</dbReference>
<dbReference type="Pfam" id="PF04082">
    <property type="entry name" value="Fungal_trans"/>
    <property type="match status" value="1"/>
</dbReference>